<evidence type="ECO:0000313" key="2">
    <source>
        <dbReference type="EMBL" id="CUU01361.1"/>
    </source>
</evidence>
<dbReference type="EMBL" id="FAOP01000002">
    <property type="protein sequence ID" value="CUU01361.1"/>
    <property type="molecule type" value="Genomic_DNA"/>
</dbReference>
<organism evidence="2 3">
    <name type="scientific">Candidatus Kryptonium thompsonii</name>
    <dbReference type="NCBI Taxonomy" id="1633631"/>
    <lineage>
        <taxon>Bacteria</taxon>
        <taxon>Pseudomonadati</taxon>
        <taxon>Candidatus Kryptoniota</taxon>
        <taxon>Candidatus Kryptonium</taxon>
    </lineage>
</organism>
<accession>A0A0P1M3R2</accession>
<dbReference type="AlphaFoldDB" id="A0A0P1MGX9"/>
<accession>A0A0S4MUB0</accession>
<keyword evidence="4" id="KW-1185">Reference proteome</keyword>
<accession>A0A0P1N0J9</accession>
<accession>A0A0N7MSD8</accession>
<dbReference type="Proteomes" id="UP000182200">
    <property type="component" value="Unassembled WGS sequence"/>
</dbReference>
<accession>A0A0P1MGX9</accession>
<proteinExistence type="predicted"/>
<accession>A0A0P1NUL0</accession>
<reference evidence="1 4" key="1">
    <citation type="submission" date="2015-11" db="EMBL/GenBank/DDBJ databases">
        <authorList>
            <person name="Varghese N."/>
        </authorList>
    </citation>
    <scope>NUCLEOTIDE SEQUENCE [LARGE SCALE GENOMIC DNA]</scope>
    <source>
        <strain evidence="1 4">JGI-8</strain>
    </source>
</reference>
<accession>A0A0P1LH50</accession>
<gene>
    <name evidence="2" type="ORF">JGI4_00255</name>
    <name evidence="1" type="ORF">JGI8_00445</name>
</gene>
<evidence type="ECO:0000313" key="3">
    <source>
        <dbReference type="Proteomes" id="UP000182011"/>
    </source>
</evidence>
<name>A0A0P1MGX9_9BACT</name>
<evidence type="ECO:0000313" key="1">
    <source>
        <dbReference type="EMBL" id="CUS80841.1"/>
    </source>
</evidence>
<accession>A0A0P1M092</accession>
<evidence type="ECO:0000313" key="4">
    <source>
        <dbReference type="Proteomes" id="UP000182200"/>
    </source>
</evidence>
<evidence type="ECO:0008006" key="5">
    <source>
        <dbReference type="Google" id="ProtNLM"/>
    </source>
</evidence>
<dbReference type="RefSeq" id="WP_047134560.1">
    <property type="nucleotide sequence ID" value="NZ_CZVL01000019.1"/>
</dbReference>
<sequence length="175" mass="19129">MNSTTHGRRSASKIIGWLMVLGLSLFLVAYGATPDNSLGTSPKTSQPQSPASKVKACDLLTKEEVEGIIGQKIDSVGVQPGYGNCIYYIREKVFGQVMALPIVTVGYSKSDVQSRWDYWSSTSKKEVITGVGDGAIWSPDYDFFVCRVKGGLLMISIKDKDMAIRLAKKAITRIK</sequence>
<reference evidence="2 3" key="2">
    <citation type="submission" date="2015-11" db="EMBL/GenBank/DDBJ databases">
        <authorList>
            <person name="Zhang Y."/>
            <person name="Guo Z."/>
        </authorList>
    </citation>
    <scope>NUCLEOTIDE SEQUENCE [LARGE SCALE GENOMIC DNA]</scope>
    <source>
        <strain evidence="2">JGI-4</strain>
    </source>
</reference>
<accession>A0A0P1P9A8</accession>
<protein>
    <recommendedName>
        <fullName evidence="5">DUF4367 domain-containing protein</fullName>
    </recommendedName>
</protein>
<accession>A0A0P1MEN6</accession>
<dbReference type="Proteomes" id="UP000182011">
    <property type="component" value="Unassembled WGS sequence"/>
</dbReference>
<dbReference type="EMBL" id="CZVI01000004">
    <property type="protein sequence ID" value="CUS80841.1"/>
    <property type="molecule type" value="Genomic_DNA"/>
</dbReference>